<proteinExistence type="predicted"/>
<sequence length="107" mass="10652">MNVTGLAAKASTLVGGFALAGLLGLGLGSAAAAPGQPCGAPNTPACQGAPGPGGSGSPGQGGWQNRGMDQGRADHQPFNYNGQQVHPLPAGNGDGWGFWFLGRWIRL</sequence>
<protein>
    <submittedName>
        <fullName evidence="1">Uncharacterized protein</fullName>
    </submittedName>
</protein>
<evidence type="ECO:0000313" key="2">
    <source>
        <dbReference type="Proteomes" id="UP001289645"/>
    </source>
</evidence>
<reference evidence="1 2" key="1">
    <citation type="journal article" date="2021" name="Chemosphere">
        <title>Bioballs carrying a syntrophic Rhodococcus and Mycolicibacterium consortium for simultaneous sorption and biodegradation of fuel oil in contaminated freshwater.</title>
        <authorList>
            <person name="Naloka K."/>
            <person name="Polrit D."/>
            <person name="Muangchinda C."/>
            <person name="Thoetkiattikul H."/>
            <person name="Pinyakong O."/>
        </authorList>
    </citation>
    <scope>NUCLEOTIDE SEQUENCE [LARGE SCALE GENOMIC DNA]</scope>
    <source>
        <strain evidence="1 2">J101</strain>
    </source>
</reference>
<dbReference type="EMBL" id="JAOXLN010000036">
    <property type="protein sequence ID" value="MDZ5088635.1"/>
    <property type="molecule type" value="Genomic_DNA"/>
</dbReference>
<name>A0ACC6MNP8_MYCPF</name>
<organism evidence="1 2">
    <name type="scientific">Mycolicibacterium parafortuitum</name>
    <name type="common">Mycobacterium parafortuitum</name>
    <dbReference type="NCBI Taxonomy" id="39692"/>
    <lineage>
        <taxon>Bacteria</taxon>
        <taxon>Bacillati</taxon>
        <taxon>Actinomycetota</taxon>
        <taxon>Actinomycetes</taxon>
        <taxon>Mycobacteriales</taxon>
        <taxon>Mycobacteriaceae</taxon>
        <taxon>Mycolicibacterium</taxon>
    </lineage>
</organism>
<evidence type="ECO:0000313" key="1">
    <source>
        <dbReference type="EMBL" id="MDZ5088635.1"/>
    </source>
</evidence>
<comment type="caution">
    <text evidence="1">The sequence shown here is derived from an EMBL/GenBank/DDBJ whole genome shotgun (WGS) entry which is preliminary data.</text>
</comment>
<gene>
    <name evidence="1" type="ORF">OHX15_24845</name>
</gene>
<keyword evidence="2" id="KW-1185">Reference proteome</keyword>
<dbReference type="Proteomes" id="UP001289645">
    <property type="component" value="Unassembled WGS sequence"/>
</dbReference>
<accession>A0ACC6MNP8</accession>